<keyword evidence="1" id="KW-0694">RNA-binding</keyword>
<reference evidence="2" key="2">
    <citation type="submission" date="2019-07" db="EMBL/GenBank/DDBJ databases">
        <authorList>
            <person name="Seetharam A."/>
            <person name="Woodhouse M."/>
            <person name="Cannon E."/>
        </authorList>
    </citation>
    <scope>NUCLEOTIDE SEQUENCE [LARGE SCALE GENOMIC DNA]</scope>
    <source>
        <strain evidence="2">cv. B73</strain>
    </source>
</reference>
<proteinExistence type="predicted"/>
<evidence type="ECO:0000256" key="1">
    <source>
        <dbReference type="ARBA" id="ARBA00022884"/>
    </source>
</evidence>
<reference evidence="2" key="3">
    <citation type="submission" date="2021-05" db="UniProtKB">
        <authorList>
            <consortium name="EnsemblPlants"/>
        </authorList>
    </citation>
    <scope>IDENTIFICATION</scope>
    <source>
        <strain evidence="2">cv. B73</strain>
    </source>
</reference>
<dbReference type="Gramene" id="Zm00001eb143470_T001">
    <property type="protein sequence ID" value="Zm00001eb143470_P001"/>
    <property type="gene ID" value="Zm00001eb143470"/>
</dbReference>
<evidence type="ECO:0000313" key="3">
    <source>
        <dbReference type="Proteomes" id="UP000007305"/>
    </source>
</evidence>
<organism evidence="2 3">
    <name type="scientific">Zea mays</name>
    <name type="common">Maize</name>
    <dbReference type="NCBI Taxonomy" id="4577"/>
    <lineage>
        <taxon>Eukaryota</taxon>
        <taxon>Viridiplantae</taxon>
        <taxon>Streptophyta</taxon>
        <taxon>Embryophyta</taxon>
        <taxon>Tracheophyta</taxon>
        <taxon>Spermatophyta</taxon>
        <taxon>Magnoliopsida</taxon>
        <taxon>Liliopsida</taxon>
        <taxon>Poales</taxon>
        <taxon>Poaceae</taxon>
        <taxon>PACMAD clade</taxon>
        <taxon>Panicoideae</taxon>
        <taxon>Andropogonodae</taxon>
        <taxon>Andropogoneae</taxon>
        <taxon>Tripsacinae</taxon>
        <taxon>Zea</taxon>
    </lineage>
</organism>
<dbReference type="EnsemblPlants" id="Zm00001eb143470_T001">
    <property type="protein sequence ID" value="Zm00001eb143470_P001"/>
    <property type="gene ID" value="Zm00001eb143470"/>
</dbReference>
<sequence length="141" mass="15759">MDLPADVKERELHNLLCWLLGFETSEMNFKGNQPMGFALFSTVHQAITAKAMFQDTVFDAETKVALQTDMAKKNLFVKRSSEKTKAEKIHQIKRAEGEEESKYLTGVGIARQCQAIVDGLRDIVLALSENVPGTTPRASWT</sequence>
<dbReference type="Proteomes" id="UP000007305">
    <property type="component" value="Chromosome 3"/>
</dbReference>
<protein>
    <submittedName>
        <fullName evidence="2">Uncharacterized protein</fullName>
    </submittedName>
</protein>
<accession>A0A804N8R2</accession>
<dbReference type="Gene3D" id="3.30.70.330">
    <property type="match status" value="1"/>
</dbReference>
<dbReference type="GO" id="GO:0003723">
    <property type="term" value="F:RNA binding"/>
    <property type="evidence" value="ECO:0007669"/>
    <property type="project" value="UniProtKB-KW"/>
</dbReference>
<evidence type="ECO:0000313" key="2">
    <source>
        <dbReference type="EnsemblPlants" id="Zm00001eb143470_P001"/>
    </source>
</evidence>
<dbReference type="PANTHER" id="PTHR10501">
    <property type="entry name" value="U1 SMALL NUCLEAR RIBONUCLEOPROTEIN A/U2 SMALL NUCLEAR RIBONUCLEOPROTEIN B"/>
    <property type="match status" value="1"/>
</dbReference>
<name>A0A804N8R2_MAIZE</name>
<reference evidence="3" key="1">
    <citation type="submission" date="2015-12" db="EMBL/GenBank/DDBJ databases">
        <title>Update maize B73 reference genome by single molecule sequencing technologies.</title>
        <authorList>
            <consortium name="Maize Genome Sequencing Project"/>
            <person name="Ware D."/>
        </authorList>
    </citation>
    <scope>NUCLEOTIDE SEQUENCE [LARGE SCALE GENOMIC DNA]</scope>
    <source>
        <strain evidence="3">cv. B73</strain>
    </source>
</reference>
<dbReference type="InParanoid" id="A0A804N8R2"/>
<keyword evidence="3" id="KW-1185">Reference proteome</keyword>
<dbReference type="InterPro" id="IPR012677">
    <property type="entry name" value="Nucleotide-bd_a/b_plait_sf"/>
</dbReference>
<dbReference type="AlphaFoldDB" id="A0A804N8R2"/>